<reference evidence="1" key="1">
    <citation type="submission" date="2015-08" db="UniProtKB">
        <authorList>
            <consortium name="WormBaseParasite"/>
        </authorList>
    </citation>
    <scope>IDENTIFICATION</scope>
</reference>
<name>A0A0K0EAY6_STRER</name>
<protein>
    <submittedName>
        <fullName evidence="1">Phage tail protein</fullName>
    </submittedName>
</protein>
<sequence length="84" mass="9203">MPEFLDETGKIRFGTKLTSLADAILLKMKSSRTKSKMQSSPVILGVDVEIFGVDLKIFEILDGTLGVDNSIFEVNVSTFTFGVD</sequence>
<organism evidence="1">
    <name type="scientific">Strongyloides stercoralis</name>
    <name type="common">Threadworm</name>
    <dbReference type="NCBI Taxonomy" id="6248"/>
    <lineage>
        <taxon>Eukaryota</taxon>
        <taxon>Metazoa</taxon>
        <taxon>Ecdysozoa</taxon>
        <taxon>Nematoda</taxon>
        <taxon>Chromadorea</taxon>
        <taxon>Rhabditida</taxon>
        <taxon>Tylenchina</taxon>
        <taxon>Panagrolaimomorpha</taxon>
        <taxon>Strongyloidoidea</taxon>
        <taxon>Strongyloididae</taxon>
        <taxon>Strongyloides</taxon>
    </lineage>
</organism>
<evidence type="ECO:0000313" key="1">
    <source>
        <dbReference type="WBParaSite" id="SSTP_0000666000.1"/>
    </source>
</evidence>
<proteinExistence type="predicted"/>
<dbReference type="WBParaSite" id="SSTP_0000666000.1">
    <property type="protein sequence ID" value="SSTP_0000666000.1"/>
    <property type="gene ID" value="SSTP_0000666000"/>
</dbReference>
<accession>A0A0K0EAY6</accession>
<dbReference type="AlphaFoldDB" id="A0A0K0EAY6"/>